<sequence length="28" mass="3133">MKGAFKNSEAQSVPALWSGRRKQIFTPP</sequence>
<reference evidence="2" key="1">
    <citation type="submission" date="2014-11" db="EMBL/GenBank/DDBJ databases">
        <authorList>
            <person name="Amaro Gonzalez C."/>
        </authorList>
    </citation>
    <scope>NUCLEOTIDE SEQUENCE</scope>
</reference>
<reference evidence="2" key="2">
    <citation type="journal article" date="2015" name="Fish Shellfish Immunol.">
        <title>Early steps in the European eel (Anguilla anguilla)-Vibrio vulnificus interaction in the gills: Role of the RtxA13 toxin.</title>
        <authorList>
            <person name="Callol A."/>
            <person name="Pajuelo D."/>
            <person name="Ebbesson L."/>
            <person name="Teles M."/>
            <person name="MacKenzie S."/>
            <person name="Amaro C."/>
        </authorList>
    </citation>
    <scope>NUCLEOTIDE SEQUENCE</scope>
</reference>
<dbReference type="AlphaFoldDB" id="A0A0E9UIQ6"/>
<name>A0A0E9UIQ6_ANGAN</name>
<protein>
    <submittedName>
        <fullName evidence="2">Uncharacterized protein</fullName>
    </submittedName>
</protein>
<proteinExistence type="predicted"/>
<organism evidence="2">
    <name type="scientific">Anguilla anguilla</name>
    <name type="common">European freshwater eel</name>
    <name type="synonym">Muraena anguilla</name>
    <dbReference type="NCBI Taxonomy" id="7936"/>
    <lineage>
        <taxon>Eukaryota</taxon>
        <taxon>Metazoa</taxon>
        <taxon>Chordata</taxon>
        <taxon>Craniata</taxon>
        <taxon>Vertebrata</taxon>
        <taxon>Euteleostomi</taxon>
        <taxon>Actinopterygii</taxon>
        <taxon>Neopterygii</taxon>
        <taxon>Teleostei</taxon>
        <taxon>Anguilliformes</taxon>
        <taxon>Anguillidae</taxon>
        <taxon>Anguilla</taxon>
    </lineage>
</organism>
<accession>A0A0E9UIQ6</accession>
<evidence type="ECO:0000256" key="1">
    <source>
        <dbReference type="SAM" id="MobiDB-lite"/>
    </source>
</evidence>
<evidence type="ECO:0000313" key="2">
    <source>
        <dbReference type="EMBL" id="JAH64848.1"/>
    </source>
</evidence>
<feature type="region of interest" description="Disordered" evidence="1">
    <location>
        <begin position="1"/>
        <end position="28"/>
    </location>
</feature>
<feature type="compositionally biased region" description="Basic residues" evidence="1">
    <location>
        <begin position="19"/>
        <end position="28"/>
    </location>
</feature>
<dbReference type="EMBL" id="GBXM01043729">
    <property type="protein sequence ID" value="JAH64848.1"/>
    <property type="molecule type" value="Transcribed_RNA"/>
</dbReference>